<dbReference type="EMBL" id="CAFAAV010000225">
    <property type="protein sequence ID" value="CAB4833425.1"/>
    <property type="molecule type" value="Genomic_DNA"/>
</dbReference>
<evidence type="ECO:0000256" key="1">
    <source>
        <dbReference type="ARBA" id="ARBA00006360"/>
    </source>
</evidence>
<dbReference type="FunFam" id="3.40.50.300:FF:000014">
    <property type="entry name" value="DNA polymerase III subunit gamma/tau"/>
    <property type="match status" value="1"/>
</dbReference>
<dbReference type="Gene3D" id="1.10.8.60">
    <property type="match status" value="1"/>
</dbReference>
<feature type="compositionally biased region" description="Low complexity" evidence="12">
    <location>
        <begin position="542"/>
        <end position="561"/>
    </location>
</feature>
<evidence type="ECO:0000256" key="9">
    <source>
        <dbReference type="ARBA" id="ARBA00022840"/>
    </source>
</evidence>
<sequence>MATQSLYRRYRPRRFSEVKGQEHVVRALRNAVINHREGQAYLFSGPRGTGKTTSARILAKVLNCENPQDGEPCCECDSCLAVERGTSFDVHELDAASNNGVDAMRDIIDKASLGTPGRHRVYILDEVHMLTKGAEAALLKTLEEPPAHVVFVLATTDPQKVSETIRSRTQHLQFHLLPMDVMEDHIRWLAGDAGIELSNEALQSVLRQGGGSARDTVSALELVSSGGGEPLLSTPLDEFIEAFIEYDPGRALTVVAQAIQQGRDPRTLTDDIVRHLRDCFLSLMAPELVQLPTERAQEVSELATRMGAPATVRAMERLGEMLVEMRHAPDPRLLLEVALVQLTHQASSNDMSVLLDRLERLEHQVAAGGVAAAPVRTVAIDPVTGRAALGGRARRDPNPPPPEAPPGAPREVPVPKAAQHGADDTNEQRSATIETPATVPTVSAAATPDPVDAATRAAQVWGSEIMPTMKSLARAIFAATKLLGAREGALAVAAPNDAHRAKCLQHLNEIEAAVAKAVGAPVKVVVVVDGAVAFDDFGSDDAAPAPTRATGATNTTVTRLPTPAPPPDDDDVDLDDLVDVPAEAVVSPLDRLTSAFPGSQLVDE</sequence>
<dbReference type="EMBL" id="CAEZYF010000012">
    <property type="protein sequence ID" value="CAB4729339.1"/>
    <property type="molecule type" value="Genomic_DNA"/>
</dbReference>
<dbReference type="InterPro" id="IPR027417">
    <property type="entry name" value="P-loop_NTPase"/>
</dbReference>
<evidence type="ECO:0000313" key="17">
    <source>
        <dbReference type="EMBL" id="CAB4921154.1"/>
    </source>
</evidence>
<dbReference type="CDD" id="cd00009">
    <property type="entry name" value="AAA"/>
    <property type="match status" value="1"/>
</dbReference>
<evidence type="ECO:0000256" key="5">
    <source>
        <dbReference type="ARBA" id="ARBA00022705"/>
    </source>
</evidence>
<evidence type="ECO:0000256" key="6">
    <source>
        <dbReference type="ARBA" id="ARBA00022723"/>
    </source>
</evidence>
<keyword evidence="4" id="KW-0548">Nucleotidyltransferase</keyword>
<dbReference type="SMART" id="SM00382">
    <property type="entry name" value="AAA"/>
    <property type="match status" value="1"/>
</dbReference>
<dbReference type="GO" id="GO:0005524">
    <property type="term" value="F:ATP binding"/>
    <property type="evidence" value="ECO:0007669"/>
    <property type="project" value="UniProtKB-KW"/>
</dbReference>
<keyword evidence="5" id="KW-0235">DNA replication</keyword>
<keyword evidence="9" id="KW-0067">ATP-binding</keyword>
<reference evidence="15" key="1">
    <citation type="submission" date="2020-05" db="EMBL/GenBank/DDBJ databases">
        <authorList>
            <person name="Chiriac C."/>
            <person name="Salcher M."/>
            <person name="Ghai R."/>
            <person name="Kavagutti S V."/>
        </authorList>
    </citation>
    <scope>NUCLEOTIDE SEQUENCE</scope>
</reference>
<evidence type="ECO:0000256" key="3">
    <source>
        <dbReference type="ARBA" id="ARBA00022679"/>
    </source>
</evidence>
<dbReference type="GO" id="GO:0009360">
    <property type="term" value="C:DNA polymerase III complex"/>
    <property type="evidence" value="ECO:0007669"/>
    <property type="project" value="InterPro"/>
</dbReference>
<proteinExistence type="inferred from homology"/>
<evidence type="ECO:0000256" key="2">
    <source>
        <dbReference type="ARBA" id="ARBA00012417"/>
    </source>
</evidence>
<comment type="similarity">
    <text evidence="1">Belongs to the DnaX/STICHEL family.</text>
</comment>
<dbReference type="Gene3D" id="1.20.272.10">
    <property type="match status" value="1"/>
</dbReference>
<dbReference type="InterPro" id="IPR022754">
    <property type="entry name" value="DNA_pol_III_gamma-3"/>
</dbReference>
<dbReference type="NCBIfam" id="TIGR02397">
    <property type="entry name" value="dnaX_nterm"/>
    <property type="match status" value="1"/>
</dbReference>
<dbReference type="EMBL" id="CAFBMT010000004">
    <property type="protein sequence ID" value="CAB4921154.1"/>
    <property type="molecule type" value="Genomic_DNA"/>
</dbReference>
<dbReference type="AlphaFoldDB" id="A0A6J6S498"/>
<evidence type="ECO:0000256" key="11">
    <source>
        <dbReference type="ARBA" id="ARBA00049244"/>
    </source>
</evidence>
<dbReference type="EMBL" id="CAESGF010000004">
    <property type="protein sequence ID" value="CAB4363183.1"/>
    <property type="molecule type" value="Genomic_DNA"/>
</dbReference>
<feature type="region of interest" description="Disordered" evidence="12">
    <location>
        <begin position="538"/>
        <end position="575"/>
    </location>
</feature>
<dbReference type="GO" id="GO:0006261">
    <property type="term" value="P:DNA-templated DNA replication"/>
    <property type="evidence" value="ECO:0007669"/>
    <property type="project" value="TreeGrafter"/>
</dbReference>
<protein>
    <recommendedName>
        <fullName evidence="2">DNA-directed DNA polymerase</fullName>
        <ecNumber evidence="2">2.7.7.7</ecNumber>
    </recommendedName>
</protein>
<evidence type="ECO:0000313" key="14">
    <source>
        <dbReference type="EMBL" id="CAB4363183.1"/>
    </source>
</evidence>
<accession>A0A6J6S498</accession>
<dbReference type="InterPro" id="IPR003593">
    <property type="entry name" value="AAA+_ATPase"/>
</dbReference>
<evidence type="ECO:0000313" key="16">
    <source>
        <dbReference type="EMBL" id="CAB4833425.1"/>
    </source>
</evidence>
<dbReference type="InterPro" id="IPR008921">
    <property type="entry name" value="DNA_pol3_clamp-load_cplx_C"/>
</dbReference>
<dbReference type="SUPFAM" id="SSF48019">
    <property type="entry name" value="post-AAA+ oligomerization domain-like"/>
    <property type="match status" value="1"/>
</dbReference>
<name>A0A6J6S498_9ZZZZ</name>
<dbReference type="EMBL" id="CAFBOL010000169">
    <property type="protein sequence ID" value="CAB5020865.1"/>
    <property type="molecule type" value="Genomic_DNA"/>
</dbReference>
<feature type="region of interest" description="Disordered" evidence="12">
    <location>
        <begin position="388"/>
        <end position="450"/>
    </location>
</feature>
<dbReference type="EC" id="2.7.7.7" evidence="2"/>
<feature type="domain" description="AAA+ ATPase" evidence="13">
    <location>
        <begin position="37"/>
        <end position="180"/>
    </location>
</feature>
<dbReference type="Pfam" id="PF12169">
    <property type="entry name" value="DNA_pol3_gamma3"/>
    <property type="match status" value="1"/>
</dbReference>
<keyword evidence="3" id="KW-0808">Transferase</keyword>
<keyword evidence="7" id="KW-0547">Nucleotide-binding</keyword>
<keyword evidence="10" id="KW-0239">DNA-directed DNA polymerase</keyword>
<evidence type="ECO:0000256" key="12">
    <source>
        <dbReference type="SAM" id="MobiDB-lite"/>
    </source>
</evidence>
<dbReference type="PANTHER" id="PTHR11669:SF0">
    <property type="entry name" value="PROTEIN STICHEL-LIKE 2"/>
    <property type="match status" value="1"/>
</dbReference>
<dbReference type="GO" id="GO:0003887">
    <property type="term" value="F:DNA-directed DNA polymerase activity"/>
    <property type="evidence" value="ECO:0007669"/>
    <property type="project" value="UniProtKB-KW"/>
</dbReference>
<dbReference type="Pfam" id="PF13177">
    <property type="entry name" value="DNA_pol3_delta2"/>
    <property type="match status" value="1"/>
</dbReference>
<dbReference type="InterPro" id="IPR050238">
    <property type="entry name" value="DNA_Rep/Repair_Clamp_Loader"/>
</dbReference>
<comment type="catalytic activity">
    <reaction evidence="11">
        <text>DNA(n) + a 2'-deoxyribonucleoside 5'-triphosphate = DNA(n+1) + diphosphate</text>
        <dbReference type="Rhea" id="RHEA:22508"/>
        <dbReference type="Rhea" id="RHEA-COMP:17339"/>
        <dbReference type="Rhea" id="RHEA-COMP:17340"/>
        <dbReference type="ChEBI" id="CHEBI:33019"/>
        <dbReference type="ChEBI" id="CHEBI:61560"/>
        <dbReference type="ChEBI" id="CHEBI:173112"/>
        <dbReference type="EC" id="2.7.7.7"/>
    </reaction>
</comment>
<dbReference type="GO" id="GO:0046872">
    <property type="term" value="F:metal ion binding"/>
    <property type="evidence" value="ECO:0007669"/>
    <property type="project" value="UniProtKB-KW"/>
</dbReference>
<dbReference type="SUPFAM" id="SSF52540">
    <property type="entry name" value="P-loop containing nucleoside triphosphate hydrolases"/>
    <property type="match status" value="1"/>
</dbReference>
<evidence type="ECO:0000256" key="7">
    <source>
        <dbReference type="ARBA" id="ARBA00022741"/>
    </source>
</evidence>
<organism evidence="15">
    <name type="scientific">freshwater metagenome</name>
    <dbReference type="NCBI Taxonomy" id="449393"/>
    <lineage>
        <taxon>unclassified sequences</taxon>
        <taxon>metagenomes</taxon>
        <taxon>ecological metagenomes</taxon>
    </lineage>
</organism>
<feature type="compositionally biased region" description="Low complexity" evidence="12">
    <location>
        <begin position="435"/>
        <end position="450"/>
    </location>
</feature>
<dbReference type="PANTHER" id="PTHR11669">
    <property type="entry name" value="REPLICATION FACTOR C / DNA POLYMERASE III GAMMA-TAU SUBUNIT"/>
    <property type="match status" value="1"/>
</dbReference>
<evidence type="ECO:0000256" key="8">
    <source>
        <dbReference type="ARBA" id="ARBA00022833"/>
    </source>
</evidence>
<evidence type="ECO:0000259" key="13">
    <source>
        <dbReference type="SMART" id="SM00382"/>
    </source>
</evidence>
<dbReference type="GO" id="GO:0003677">
    <property type="term" value="F:DNA binding"/>
    <property type="evidence" value="ECO:0007669"/>
    <property type="project" value="InterPro"/>
</dbReference>
<gene>
    <name evidence="15" type="ORF">UFOPK2656_01993</name>
    <name evidence="16" type="ORF">UFOPK3099_02345</name>
    <name evidence="17" type="ORF">UFOPK3651_00861</name>
    <name evidence="18" type="ORF">UFOPK3931_03347</name>
    <name evidence="14" type="ORF">UFOPK4189_00964</name>
</gene>
<evidence type="ECO:0000256" key="4">
    <source>
        <dbReference type="ARBA" id="ARBA00022695"/>
    </source>
</evidence>
<dbReference type="InterPro" id="IPR012763">
    <property type="entry name" value="DNA_pol_III_sug/sutau_N"/>
</dbReference>
<dbReference type="Gene3D" id="3.40.50.300">
    <property type="entry name" value="P-loop containing nucleotide triphosphate hydrolases"/>
    <property type="match status" value="1"/>
</dbReference>
<evidence type="ECO:0000313" key="15">
    <source>
        <dbReference type="EMBL" id="CAB4729339.1"/>
    </source>
</evidence>
<feature type="compositionally biased region" description="Pro residues" evidence="12">
    <location>
        <begin position="398"/>
        <end position="408"/>
    </location>
</feature>
<keyword evidence="8" id="KW-0862">Zinc</keyword>
<evidence type="ECO:0000313" key="18">
    <source>
        <dbReference type="EMBL" id="CAB5020865.1"/>
    </source>
</evidence>
<evidence type="ECO:0000256" key="10">
    <source>
        <dbReference type="ARBA" id="ARBA00022932"/>
    </source>
</evidence>
<keyword evidence="6" id="KW-0479">Metal-binding</keyword>